<dbReference type="Proteomes" id="UP001230268">
    <property type="component" value="Unassembled WGS sequence"/>
</dbReference>
<feature type="transmembrane region" description="Helical" evidence="5">
    <location>
        <begin position="6"/>
        <end position="24"/>
    </location>
</feature>
<dbReference type="EMBL" id="JAVEPI010000004">
    <property type="protein sequence ID" value="KAK1442448.1"/>
    <property type="molecule type" value="Genomic_DNA"/>
</dbReference>
<proteinExistence type="predicted"/>
<evidence type="ECO:0000313" key="7">
    <source>
        <dbReference type="Proteomes" id="UP001230268"/>
    </source>
</evidence>
<evidence type="ECO:0000313" key="6">
    <source>
        <dbReference type="EMBL" id="KAK1442448.1"/>
    </source>
</evidence>
<dbReference type="PANTHER" id="PTHR11040">
    <property type="entry name" value="ZINC/IRON TRANSPORTER"/>
    <property type="match status" value="1"/>
</dbReference>
<keyword evidence="4 5" id="KW-0472">Membrane</keyword>
<comment type="subcellular location">
    <subcellularLocation>
        <location evidence="1">Membrane</location>
        <topology evidence="1">Multi-pass membrane protein</topology>
    </subcellularLocation>
</comment>
<dbReference type="GO" id="GO:0005385">
    <property type="term" value="F:zinc ion transmembrane transporter activity"/>
    <property type="evidence" value="ECO:0007669"/>
    <property type="project" value="TreeGrafter"/>
</dbReference>
<dbReference type="GO" id="GO:0016020">
    <property type="term" value="C:membrane"/>
    <property type="evidence" value="ECO:0007669"/>
    <property type="project" value="UniProtKB-SubCell"/>
</dbReference>
<sequence length="322" mass="35285">MINVQKAGVAIIILLESLLFGYAPEITKRFASYRGVWINEKNLDNATSGALLSLALTHLLPEGFSEEGEVLKLGCIDLRGFIMGMPIFLLVTIDFLAGHHCGSNFVVDSHVKSLNCSALEANIRQGIEHNHTSHVHLTLSNLSTESGCKDRECSKIDTLGVRLKQLFTSRALYLLLTFYSHSILEGALLGTEKNTGGLWGMAFGIFAHKWAECIVLNTTVTNLIQKKALRHFCTVAFALCVPLGILLGSLISKQCGALQATFQLLAIGFFLYLSFELLTHHGSEADNTEDFPLWVSYFLGVVTMAGILAVVEVVEHSSQKKD</sequence>
<keyword evidence="7" id="KW-1185">Reference proteome</keyword>
<evidence type="ECO:0000256" key="5">
    <source>
        <dbReference type="SAM" id="Phobius"/>
    </source>
</evidence>
<keyword evidence="2 5" id="KW-0812">Transmembrane</keyword>
<evidence type="ECO:0000256" key="4">
    <source>
        <dbReference type="ARBA" id="ARBA00023136"/>
    </source>
</evidence>
<feature type="transmembrane region" description="Helical" evidence="5">
    <location>
        <begin position="257"/>
        <end position="275"/>
    </location>
</feature>
<evidence type="ECO:0000256" key="3">
    <source>
        <dbReference type="ARBA" id="ARBA00022989"/>
    </source>
</evidence>
<dbReference type="AlphaFoldDB" id="A0AAD8LN36"/>
<feature type="transmembrane region" description="Helical" evidence="5">
    <location>
        <begin position="295"/>
        <end position="314"/>
    </location>
</feature>
<accession>A0AAD8LN36</accession>
<feature type="transmembrane region" description="Helical" evidence="5">
    <location>
        <begin position="228"/>
        <end position="250"/>
    </location>
</feature>
<protein>
    <submittedName>
        <fullName evidence="6">Uncharacterized protein</fullName>
    </submittedName>
</protein>
<evidence type="ECO:0000256" key="2">
    <source>
        <dbReference type="ARBA" id="ARBA00022692"/>
    </source>
</evidence>
<dbReference type="PANTHER" id="PTHR11040:SF140">
    <property type="entry name" value="ZRT (ZRT), IRT- (IRT-) LIKE PROTEIN TRANSPORTER"/>
    <property type="match status" value="1"/>
</dbReference>
<dbReference type="Pfam" id="PF02535">
    <property type="entry name" value="Zip"/>
    <property type="match status" value="1"/>
</dbReference>
<dbReference type="InterPro" id="IPR003689">
    <property type="entry name" value="ZIP"/>
</dbReference>
<evidence type="ECO:0000256" key="1">
    <source>
        <dbReference type="ARBA" id="ARBA00004141"/>
    </source>
</evidence>
<gene>
    <name evidence="6" type="ORF">BgAZ_404780</name>
</gene>
<comment type="caution">
    <text evidence="6">The sequence shown here is derived from an EMBL/GenBank/DDBJ whole genome shotgun (WGS) entry which is preliminary data.</text>
</comment>
<organism evidence="6 7">
    <name type="scientific">Babesia gibsoni</name>
    <dbReference type="NCBI Taxonomy" id="33632"/>
    <lineage>
        <taxon>Eukaryota</taxon>
        <taxon>Sar</taxon>
        <taxon>Alveolata</taxon>
        <taxon>Apicomplexa</taxon>
        <taxon>Aconoidasida</taxon>
        <taxon>Piroplasmida</taxon>
        <taxon>Babesiidae</taxon>
        <taxon>Babesia</taxon>
    </lineage>
</organism>
<name>A0AAD8LN36_BABGI</name>
<keyword evidence="3 5" id="KW-1133">Transmembrane helix</keyword>
<reference evidence="6" key="1">
    <citation type="submission" date="2023-08" db="EMBL/GenBank/DDBJ databases">
        <title>Draft sequence of the Babesia gibsoni genome.</title>
        <authorList>
            <person name="Yamagishi J.Y."/>
            <person name="Xuan X.X."/>
        </authorList>
    </citation>
    <scope>NUCLEOTIDE SEQUENCE</scope>
    <source>
        <strain evidence="6">Azabu</strain>
    </source>
</reference>